<reference evidence="2 3" key="1">
    <citation type="submission" date="2023-06" db="EMBL/GenBank/DDBJ databases">
        <authorList>
            <person name="Yushchuk O."/>
            <person name="Binda E."/>
            <person name="Ruckert-Reed C."/>
            <person name="Fedorenko V."/>
            <person name="Kalinowski J."/>
            <person name="Marinelli F."/>
        </authorList>
    </citation>
    <scope>NUCLEOTIDE SEQUENCE [LARGE SCALE GENOMIC DNA]</scope>
    <source>
        <strain evidence="2 3">NRRL 3884</strain>
    </source>
</reference>
<feature type="transmembrane region" description="Helical" evidence="1">
    <location>
        <begin position="51"/>
        <end position="72"/>
    </location>
</feature>
<keyword evidence="1" id="KW-1133">Transmembrane helix</keyword>
<keyword evidence="3" id="KW-1185">Reference proteome</keyword>
<feature type="transmembrane region" description="Helical" evidence="1">
    <location>
        <begin position="108"/>
        <end position="131"/>
    </location>
</feature>
<evidence type="ECO:0000313" key="3">
    <source>
        <dbReference type="Proteomes" id="UP001240150"/>
    </source>
</evidence>
<keyword evidence="1" id="KW-0472">Membrane</keyword>
<evidence type="ECO:0000313" key="2">
    <source>
        <dbReference type="EMBL" id="WIM98616.1"/>
    </source>
</evidence>
<dbReference type="RefSeq" id="WP_284919997.1">
    <property type="nucleotide sequence ID" value="NZ_CP126980.1"/>
</dbReference>
<sequence length="199" mass="21558">MSGTDATVSTLRRPAPGWVAPLFAVLGAATIPWTVYLSLTLPQRTHTGNYRVAWVGFDVLLVAGLLATAYLAWRGRPRVGLLAGATATLLVVDAWFDVTLSTRSELTSAILSAVLIETPLAVLCGWIALHVDRLVEHRLHRLARQTIRLRARTAALTLNSRSRLRGEARLQQILREQARLGRIGAAGGGGAEAAKRDLR</sequence>
<dbReference type="EMBL" id="CP126980">
    <property type="protein sequence ID" value="WIM98616.1"/>
    <property type="molecule type" value="Genomic_DNA"/>
</dbReference>
<gene>
    <name evidence="2" type="ORF">ACTOB_002220</name>
</gene>
<name>A0ABY8WL42_9ACTN</name>
<feature type="transmembrane region" description="Helical" evidence="1">
    <location>
        <begin position="18"/>
        <end position="39"/>
    </location>
</feature>
<organism evidence="2 3">
    <name type="scientific">Actinoplanes oblitus</name>
    <dbReference type="NCBI Taxonomy" id="3040509"/>
    <lineage>
        <taxon>Bacteria</taxon>
        <taxon>Bacillati</taxon>
        <taxon>Actinomycetota</taxon>
        <taxon>Actinomycetes</taxon>
        <taxon>Micromonosporales</taxon>
        <taxon>Micromonosporaceae</taxon>
        <taxon>Actinoplanes</taxon>
    </lineage>
</organism>
<proteinExistence type="predicted"/>
<keyword evidence="1" id="KW-0812">Transmembrane</keyword>
<accession>A0ABY8WL42</accession>
<evidence type="ECO:0000256" key="1">
    <source>
        <dbReference type="SAM" id="Phobius"/>
    </source>
</evidence>
<dbReference type="Proteomes" id="UP001240150">
    <property type="component" value="Chromosome"/>
</dbReference>
<protein>
    <submittedName>
        <fullName evidence="2">Uncharacterized protein</fullName>
    </submittedName>
</protein>